<keyword evidence="3" id="KW-1185">Reference proteome</keyword>
<sequence length="656" mass="73300">MRPQDQRQSHTISFFYKGKEQKGFGPGARTLLLFLLLLPLAELQAQLRLSPLPLQQRAAHVSGKGSPAARLLATPGDTLSLPFWDDFSYSGYQPDSMRWPQSQTTIRTDGLAIRPPSWGVITFDGVLADGKPHNPTNLSGPADELVSAPLDLSGLSAAEQGSVWLSFFWQLQGRGERPDQLDSLKLFFLDSDTTWHQVWSQGGNPQTDATLFSQELLSLAQAGTARGVSFFHRGFRFKFQSFNRLNGQFDQWHLDWVYLNSGRSATNRYYDDQTVSEGFASLFAPYTALPISQYFASPGAYATTIDFTFFNLQPPPPFLSGGETFDLRIRSSEGEPITSLASSQLVRTEQGDLLEGQTYVNMRLPVNLAEALAPYADRDSLYLISRLQLNSLIEEQPFFARNDVLETTNVLHDYFAYDDGTAEFGAGLNGRGQRLAYRFQLAERDTLTHISIYFPYYNSSSAGRSLSLQVWTNLNGLGEGEDVLLYSQGVVAQQAGIDGFITYTLNTPQVLQPGAFFIGFEQTSAGDLPIGFDRNTDSHGEVFYSTNGQDWENTFTEAGSLMLRPHFRTGVDPQTLSVDDRLFPPVSLYPNPSRGQLRVESAARQLRLYDVQGRLVLSQPAEPRTELDLRHLRPGLYLLQLQYPQGIQTKRVVLVR</sequence>
<dbReference type="InterPro" id="IPR026444">
    <property type="entry name" value="Secre_tail"/>
</dbReference>
<gene>
    <name evidence="2" type="ORF">ADICEAN_02998</name>
</gene>
<dbReference type="AlphaFoldDB" id="M7NJB6"/>
<evidence type="ECO:0000259" key="1">
    <source>
        <dbReference type="Pfam" id="PF18962"/>
    </source>
</evidence>
<feature type="domain" description="Secretion system C-terminal sorting" evidence="1">
    <location>
        <begin position="588"/>
        <end position="653"/>
    </location>
</feature>
<comment type="caution">
    <text evidence="2">The sequence shown here is derived from an EMBL/GenBank/DDBJ whole genome shotgun (WGS) entry which is preliminary data.</text>
</comment>
<reference evidence="2 3" key="1">
    <citation type="journal article" date="2013" name="Genome Announc.">
        <title>Draft Genome Sequence of Cesiribacter andamanensis Strain AMV16T, Isolated from a Soil Sample from a Mud Volcano in the Andaman Islands, India.</title>
        <authorList>
            <person name="Shivaji S."/>
            <person name="Ara S."/>
            <person name="Begum Z."/>
            <person name="Srinivas T.N."/>
            <person name="Singh A."/>
            <person name="Kumar Pinnaka A."/>
        </authorList>
    </citation>
    <scope>NUCLEOTIDE SEQUENCE [LARGE SCALE GENOMIC DNA]</scope>
    <source>
        <strain evidence="2 3">AMV16</strain>
    </source>
</reference>
<evidence type="ECO:0000313" key="2">
    <source>
        <dbReference type="EMBL" id="EMR01870.1"/>
    </source>
</evidence>
<organism evidence="2 3">
    <name type="scientific">Cesiribacter andamanensis AMV16</name>
    <dbReference type="NCBI Taxonomy" id="1279009"/>
    <lineage>
        <taxon>Bacteria</taxon>
        <taxon>Pseudomonadati</taxon>
        <taxon>Bacteroidota</taxon>
        <taxon>Cytophagia</taxon>
        <taxon>Cytophagales</taxon>
        <taxon>Cesiribacteraceae</taxon>
        <taxon>Cesiribacter</taxon>
    </lineage>
</organism>
<proteinExistence type="predicted"/>
<dbReference type="STRING" id="1279009.ADICEAN_02998"/>
<dbReference type="EMBL" id="AODQ01000085">
    <property type="protein sequence ID" value="EMR01870.1"/>
    <property type="molecule type" value="Genomic_DNA"/>
</dbReference>
<dbReference type="NCBIfam" id="TIGR04183">
    <property type="entry name" value="Por_Secre_tail"/>
    <property type="match status" value="1"/>
</dbReference>
<name>M7NJB6_9BACT</name>
<dbReference type="eggNOG" id="ENOG502ZAGE">
    <property type="taxonomic scope" value="Bacteria"/>
</dbReference>
<accession>M7NJB6</accession>
<dbReference type="Proteomes" id="UP000011910">
    <property type="component" value="Unassembled WGS sequence"/>
</dbReference>
<dbReference type="Pfam" id="PF18962">
    <property type="entry name" value="Por_Secre_tail"/>
    <property type="match status" value="1"/>
</dbReference>
<protein>
    <recommendedName>
        <fullName evidence="1">Secretion system C-terminal sorting domain-containing protein</fullName>
    </recommendedName>
</protein>
<evidence type="ECO:0000313" key="3">
    <source>
        <dbReference type="Proteomes" id="UP000011910"/>
    </source>
</evidence>